<feature type="region of interest" description="Disordered" evidence="1">
    <location>
        <begin position="702"/>
        <end position="737"/>
    </location>
</feature>
<evidence type="ECO:0000256" key="1">
    <source>
        <dbReference type="SAM" id="MobiDB-lite"/>
    </source>
</evidence>
<evidence type="ECO:0000313" key="3">
    <source>
        <dbReference type="EMBL" id="PPQ75229.1"/>
    </source>
</evidence>
<accession>A0A409W9Q7</accession>
<comment type="caution">
    <text evidence="3">The sequence shown here is derived from an EMBL/GenBank/DDBJ whole genome shotgun (WGS) entry which is preliminary data.</text>
</comment>
<dbReference type="AlphaFoldDB" id="A0A409W9Q7"/>
<dbReference type="InParanoid" id="A0A409W9Q7"/>
<dbReference type="CDD" id="cd00067">
    <property type="entry name" value="GAL4"/>
    <property type="match status" value="1"/>
</dbReference>
<feature type="region of interest" description="Disordered" evidence="1">
    <location>
        <begin position="615"/>
        <end position="646"/>
    </location>
</feature>
<feature type="compositionally biased region" description="Basic residues" evidence="1">
    <location>
        <begin position="726"/>
        <end position="737"/>
    </location>
</feature>
<feature type="compositionally biased region" description="Basic and acidic residues" evidence="1">
    <location>
        <begin position="134"/>
        <end position="150"/>
    </location>
</feature>
<dbReference type="PROSITE" id="PS50048">
    <property type="entry name" value="ZN2_CY6_FUNGAL_2"/>
    <property type="match status" value="1"/>
</dbReference>
<gene>
    <name evidence="3" type="ORF">CVT24_007656</name>
</gene>
<dbReference type="GO" id="GO:0008270">
    <property type="term" value="F:zinc ion binding"/>
    <property type="evidence" value="ECO:0007669"/>
    <property type="project" value="InterPro"/>
</dbReference>
<dbReference type="OrthoDB" id="3222453at2759"/>
<dbReference type="Pfam" id="PF00172">
    <property type="entry name" value="Zn_clus"/>
    <property type="match status" value="1"/>
</dbReference>
<dbReference type="SUPFAM" id="SSF57701">
    <property type="entry name" value="Zn2/Cys6 DNA-binding domain"/>
    <property type="match status" value="1"/>
</dbReference>
<dbReference type="Proteomes" id="UP000284842">
    <property type="component" value="Unassembled WGS sequence"/>
</dbReference>
<keyword evidence="4" id="KW-1185">Reference proteome</keyword>
<evidence type="ECO:0000313" key="4">
    <source>
        <dbReference type="Proteomes" id="UP000284842"/>
    </source>
</evidence>
<dbReference type="Gene3D" id="4.10.240.10">
    <property type="entry name" value="Zn(2)-C6 fungal-type DNA-binding domain"/>
    <property type="match status" value="1"/>
</dbReference>
<feature type="region of interest" description="Disordered" evidence="1">
    <location>
        <begin position="1"/>
        <end position="56"/>
    </location>
</feature>
<reference evidence="3 4" key="1">
    <citation type="journal article" date="2018" name="Evol. Lett.">
        <title>Horizontal gene cluster transfer increased hallucinogenic mushroom diversity.</title>
        <authorList>
            <person name="Reynolds H.T."/>
            <person name="Vijayakumar V."/>
            <person name="Gluck-Thaler E."/>
            <person name="Korotkin H.B."/>
            <person name="Matheny P.B."/>
            <person name="Slot J.C."/>
        </authorList>
    </citation>
    <scope>NUCLEOTIDE SEQUENCE [LARGE SCALE GENOMIC DNA]</scope>
    <source>
        <strain evidence="3 4">2629</strain>
    </source>
</reference>
<sequence>MDRQTWYNREQPLAASAQAQSYRRRRRHEPYFRNPRLPRQPYNDRDPGPNSGQGFNVQIVGDEIQATFPQQPAPAIVSDRLLMNNPTITTHAPQTNLTVMITPPSSAPARDQRSYINGPYFKPRESRPSMSIEQRTDINTPRDEAPRGGENHNSLGNEAGEAIRHDYTIGRSNTAYERQLISHPLWAPQPNMLLPAEFRQKGISIGDVGIITSTGQFDFLFNICLPPNHPINPPQLPEGFKTLELSSTDVQVIKEFANGSHLCSPCIQKKALSFNDRREGTIMSFEAENATEGAVLVMPDGAYQVNAYNLTTLREYMARHLEGWYRFTNGPRGREAKNGDIRLVVGCDKSPSWGIGCFSYSRSSGARLKLALQHDTGQNPSCDYKWEQTSPPATFKAGPDLYERQGLQSINQCLFLRTFNALLADDVWAMVNPLPVPAQNAPGFGNPQSPIGNSSSLGSSPDYSSNGSLGRSSSSPNSGTLVDGDNVFESSRHTKTIHPSYWINEQLLRSASETVKMAITHDFVWCNALNNSSQEFCLEIVLGICNALFRRIRYGIAVGDGKNNQDDLNDLKKHIQTEMDLDFRDILNRLESEAYDIAITGDLETQASATTKGKNAVSVSADNTPTASSSLQTHTPLNDMTQPNSQHHTTWEFPMGCFACHNQKIKCSASDIKEHNAPLGCERCKRLGIKCIPYIHQFATSSATTSATGQTSTSGSPSPTKGTYTRPKRTQRLKSKR</sequence>
<feature type="compositionally biased region" description="Low complexity" evidence="1">
    <location>
        <begin position="449"/>
        <end position="479"/>
    </location>
</feature>
<feature type="region of interest" description="Disordered" evidence="1">
    <location>
        <begin position="104"/>
        <end position="157"/>
    </location>
</feature>
<organism evidence="3 4">
    <name type="scientific">Panaeolus cyanescens</name>
    <dbReference type="NCBI Taxonomy" id="181874"/>
    <lineage>
        <taxon>Eukaryota</taxon>
        <taxon>Fungi</taxon>
        <taxon>Dikarya</taxon>
        <taxon>Basidiomycota</taxon>
        <taxon>Agaricomycotina</taxon>
        <taxon>Agaricomycetes</taxon>
        <taxon>Agaricomycetidae</taxon>
        <taxon>Agaricales</taxon>
        <taxon>Agaricineae</taxon>
        <taxon>Galeropsidaceae</taxon>
        <taxon>Panaeolus</taxon>
    </lineage>
</organism>
<feature type="region of interest" description="Disordered" evidence="1">
    <location>
        <begin position="441"/>
        <end position="486"/>
    </location>
</feature>
<dbReference type="InterPro" id="IPR001138">
    <property type="entry name" value="Zn2Cys6_DnaBD"/>
</dbReference>
<feature type="compositionally biased region" description="Low complexity" evidence="1">
    <location>
        <begin position="702"/>
        <end position="725"/>
    </location>
</feature>
<dbReference type="STRING" id="181874.A0A409W9Q7"/>
<dbReference type="EMBL" id="NHTK01005691">
    <property type="protein sequence ID" value="PPQ75229.1"/>
    <property type="molecule type" value="Genomic_DNA"/>
</dbReference>
<dbReference type="GO" id="GO:0000981">
    <property type="term" value="F:DNA-binding transcription factor activity, RNA polymerase II-specific"/>
    <property type="evidence" value="ECO:0007669"/>
    <property type="project" value="InterPro"/>
</dbReference>
<proteinExistence type="predicted"/>
<dbReference type="InterPro" id="IPR036864">
    <property type="entry name" value="Zn2-C6_fun-type_DNA-bd_sf"/>
</dbReference>
<name>A0A409W9Q7_9AGAR</name>
<evidence type="ECO:0000259" key="2">
    <source>
        <dbReference type="PROSITE" id="PS50048"/>
    </source>
</evidence>
<feature type="domain" description="Zn(2)-C6 fungal-type" evidence="2">
    <location>
        <begin position="656"/>
        <end position="691"/>
    </location>
</feature>
<protein>
    <recommendedName>
        <fullName evidence="2">Zn(2)-C6 fungal-type domain-containing protein</fullName>
    </recommendedName>
</protein>